<feature type="region of interest" description="Disordered" evidence="1">
    <location>
        <begin position="106"/>
        <end position="126"/>
    </location>
</feature>
<proteinExistence type="predicted"/>
<evidence type="ECO:0000313" key="3">
    <source>
        <dbReference type="Proteomes" id="UP000325286"/>
    </source>
</evidence>
<dbReference type="Proteomes" id="UP000325286">
    <property type="component" value="Chromosome"/>
</dbReference>
<keyword evidence="3" id="KW-1185">Reference proteome</keyword>
<dbReference type="OrthoDB" id="291329at2"/>
<dbReference type="AlphaFoldDB" id="A0A5B9QL61"/>
<protein>
    <submittedName>
        <fullName evidence="2">Uncharacterized protein</fullName>
    </submittedName>
</protein>
<name>A0A5B9QL61_9BACT</name>
<organism evidence="2 3">
    <name type="scientific">Roseimaritima ulvae</name>
    <dbReference type="NCBI Taxonomy" id="980254"/>
    <lineage>
        <taxon>Bacteria</taxon>
        <taxon>Pseudomonadati</taxon>
        <taxon>Planctomycetota</taxon>
        <taxon>Planctomycetia</taxon>
        <taxon>Pirellulales</taxon>
        <taxon>Pirellulaceae</taxon>
        <taxon>Roseimaritima</taxon>
    </lineage>
</organism>
<sequence length="126" mass="13400">MKNRIRYLVAGLLLCGPCLIGCGGGVKEQDIQVSSANDPLSEPRSLLARYAEGQAIGSEAMGYPALVENVRKTDPARADILEQGFADLQAASPAKRKSIAEKLLEDLAPQMHADGPPADADEQPEE</sequence>
<evidence type="ECO:0000256" key="1">
    <source>
        <dbReference type="SAM" id="MobiDB-lite"/>
    </source>
</evidence>
<accession>A0A5B9QL61</accession>
<dbReference type="EMBL" id="CP042914">
    <property type="protein sequence ID" value="QEG38749.1"/>
    <property type="molecule type" value="Genomic_DNA"/>
</dbReference>
<evidence type="ECO:0000313" key="2">
    <source>
        <dbReference type="EMBL" id="QEG38749.1"/>
    </source>
</evidence>
<gene>
    <name evidence="2" type="ORF">UC8_07070</name>
</gene>
<dbReference type="KEGG" id="rul:UC8_07070"/>
<reference evidence="2 3" key="1">
    <citation type="submission" date="2019-08" db="EMBL/GenBank/DDBJ databases">
        <title>Deep-cultivation of Planctomycetes and their phenomic and genomic characterization uncovers novel biology.</title>
        <authorList>
            <person name="Wiegand S."/>
            <person name="Jogler M."/>
            <person name="Boedeker C."/>
            <person name="Pinto D."/>
            <person name="Vollmers J."/>
            <person name="Rivas-Marin E."/>
            <person name="Kohn T."/>
            <person name="Peeters S.H."/>
            <person name="Heuer A."/>
            <person name="Rast P."/>
            <person name="Oberbeckmann S."/>
            <person name="Bunk B."/>
            <person name="Jeske O."/>
            <person name="Meyerdierks A."/>
            <person name="Storesund J.E."/>
            <person name="Kallscheuer N."/>
            <person name="Luecker S."/>
            <person name="Lage O.M."/>
            <person name="Pohl T."/>
            <person name="Merkel B.J."/>
            <person name="Hornburger P."/>
            <person name="Mueller R.-W."/>
            <person name="Bruemmer F."/>
            <person name="Labrenz M."/>
            <person name="Spormann A.M."/>
            <person name="Op den Camp H."/>
            <person name="Overmann J."/>
            <person name="Amann R."/>
            <person name="Jetten M.S.M."/>
            <person name="Mascher T."/>
            <person name="Medema M.H."/>
            <person name="Devos D.P."/>
            <person name="Kaster A.-K."/>
            <person name="Ovreas L."/>
            <person name="Rohde M."/>
            <person name="Galperin M.Y."/>
            <person name="Jogler C."/>
        </authorList>
    </citation>
    <scope>NUCLEOTIDE SEQUENCE [LARGE SCALE GENOMIC DNA]</scope>
    <source>
        <strain evidence="2 3">UC8</strain>
    </source>
</reference>
<dbReference type="RefSeq" id="WP_068142821.1">
    <property type="nucleotide sequence ID" value="NZ_CP042914.1"/>
</dbReference>